<dbReference type="Gene3D" id="2.40.160.50">
    <property type="entry name" value="membrane protein fhac: a member of the omp85/tpsb transporter family"/>
    <property type="match status" value="1"/>
</dbReference>
<dbReference type="AlphaFoldDB" id="A0A9P0F4K8"/>
<dbReference type="GO" id="GO:0033108">
    <property type="term" value="P:mitochondrial respiratory chain complex assembly"/>
    <property type="evidence" value="ECO:0007669"/>
    <property type="project" value="TreeGrafter"/>
</dbReference>
<name>A0A9P0F4K8_BEMTA</name>
<protein>
    <recommendedName>
        <fullName evidence="6">Bacterial surface antigen (D15) domain-containing protein</fullName>
    </recommendedName>
</protein>
<evidence type="ECO:0000259" key="6">
    <source>
        <dbReference type="Pfam" id="PF01103"/>
    </source>
</evidence>
<comment type="subcellular location">
    <subcellularLocation>
        <location evidence="1">Mitochondrion outer membrane</location>
        <topology evidence="1">Multi-pass membrane protein</topology>
    </subcellularLocation>
</comment>
<keyword evidence="8" id="KW-1185">Reference proteome</keyword>
<reference evidence="7" key="1">
    <citation type="submission" date="2021-12" db="EMBL/GenBank/DDBJ databases">
        <authorList>
            <person name="King R."/>
        </authorList>
    </citation>
    <scope>NUCLEOTIDE SEQUENCE</scope>
</reference>
<dbReference type="PANTHER" id="PTHR12815">
    <property type="entry name" value="SORTING AND ASSEMBLY MACHINERY SAMM50 PROTEIN FAMILY MEMBER"/>
    <property type="match status" value="1"/>
</dbReference>
<keyword evidence="3" id="KW-1134">Transmembrane beta strand</keyword>
<comment type="similarity">
    <text evidence="2">Belongs to the SAM50/omp85 family.</text>
</comment>
<dbReference type="Proteomes" id="UP001152759">
    <property type="component" value="Chromosome 4"/>
</dbReference>
<evidence type="ECO:0000313" key="8">
    <source>
        <dbReference type="Proteomes" id="UP001152759"/>
    </source>
</evidence>
<feature type="domain" description="Bacterial surface antigen (D15)" evidence="6">
    <location>
        <begin position="132"/>
        <end position="449"/>
    </location>
</feature>
<accession>A0A9P0F4K8</accession>
<dbReference type="PANTHER" id="PTHR12815:SF18">
    <property type="entry name" value="SORTING AND ASSEMBLY MACHINERY COMPONENT 50 HOMOLOG"/>
    <property type="match status" value="1"/>
</dbReference>
<evidence type="ECO:0000256" key="5">
    <source>
        <dbReference type="ARBA" id="ARBA00023136"/>
    </source>
</evidence>
<keyword evidence="5" id="KW-0472">Membrane</keyword>
<dbReference type="InterPro" id="IPR039910">
    <property type="entry name" value="D15-like"/>
</dbReference>
<dbReference type="InterPro" id="IPR000184">
    <property type="entry name" value="Bac_surfAg_D15"/>
</dbReference>
<keyword evidence="4" id="KW-0812">Transmembrane</keyword>
<evidence type="ECO:0000313" key="7">
    <source>
        <dbReference type="EMBL" id="CAH0388730.1"/>
    </source>
</evidence>
<evidence type="ECO:0000256" key="2">
    <source>
        <dbReference type="ARBA" id="ARBA00010913"/>
    </source>
</evidence>
<dbReference type="Pfam" id="PF01103">
    <property type="entry name" value="Omp85"/>
    <property type="match status" value="1"/>
</dbReference>
<dbReference type="GO" id="GO:0045040">
    <property type="term" value="P:protein insertion into mitochondrial outer membrane"/>
    <property type="evidence" value="ECO:0007669"/>
    <property type="project" value="TreeGrafter"/>
</dbReference>
<evidence type="ECO:0000256" key="1">
    <source>
        <dbReference type="ARBA" id="ARBA00004374"/>
    </source>
</evidence>
<proteinExistence type="inferred from homology"/>
<dbReference type="EMBL" id="OU963865">
    <property type="protein sequence ID" value="CAH0388730.1"/>
    <property type="molecule type" value="Genomic_DNA"/>
</dbReference>
<evidence type="ECO:0000256" key="4">
    <source>
        <dbReference type="ARBA" id="ARBA00022692"/>
    </source>
</evidence>
<dbReference type="KEGG" id="btab:109036556"/>
<evidence type="ECO:0000256" key="3">
    <source>
        <dbReference type="ARBA" id="ARBA00022452"/>
    </source>
</evidence>
<dbReference type="GO" id="GO:0005741">
    <property type="term" value="C:mitochondrial outer membrane"/>
    <property type="evidence" value="ECO:0007669"/>
    <property type="project" value="UniProtKB-SubCell"/>
</dbReference>
<organism evidence="7 8">
    <name type="scientific">Bemisia tabaci</name>
    <name type="common">Sweetpotato whitefly</name>
    <name type="synonym">Aleurodes tabaci</name>
    <dbReference type="NCBI Taxonomy" id="7038"/>
    <lineage>
        <taxon>Eukaryota</taxon>
        <taxon>Metazoa</taxon>
        <taxon>Ecdysozoa</taxon>
        <taxon>Arthropoda</taxon>
        <taxon>Hexapoda</taxon>
        <taxon>Insecta</taxon>
        <taxon>Pterygota</taxon>
        <taxon>Neoptera</taxon>
        <taxon>Paraneoptera</taxon>
        <taxon>Hemiptera</taxon>
        <taxon>Sternorrhyncha</taxon>
        <taxon>Aleyrodoidea</taxon>
        <taxon>Aleyrodidae</taxon>
        <taxon>Aleyrodinae</taxon>
        <taxon>Bemisia</taxon>
    </lineage>
</organism>
<gene>
    <name evidence="7" type="ORF">BEMITA_LOCUS7626</name>
</gene>
<sequence>MGGRFTKIPVVETETEDDTDWSKVGAFVQKVVVDGVRRTKDFVIHDQLKDVLEAKNFADVIKQSIAVKNKLEALGIFQKVGVLIDVSRGPDAVEDGYEVTFFVQESSRIKGGISSSFTFNELNCVVGLQLPNFTGIADRVFTEFGIGSNKSKSFHVSYLRPLYSFDRAIYKASVFQNISQRPMAGFKLLEQGLSSEISASFSPWGKQTLQWEGTIRNLSVLAKSVPFDVREHSGYTLKSSLRHILSLDTRNSSVLPTNGSLIELINEFAGLGGNVKHFKHELSLQFNCPLVSDYVLQQSFKCGLIHNFGKDYKAEPCDLFFLGGPLTLRGFQQDGIGPQVDGYFLGAPIYWASSLHLYTPIPFAAKSSLISFIRPHLFLNCGNISNLASNDLKSKVVDLSKNICVSTGLGLCLRIGQIARLEINYCVPLSFHHNDATIHGPQCGVGFTFL</sequence>